<evidence type="ECO:0000313" key="2">
    <source>
        <dbReference type="Proteomes" id="UP000007151"/>
    </source>
</evidence>
<keyword evidence="2" id="KW-1185">Reference proteome</keyword>
<evidence type="ECO:0000313" key="1">
    <source>
        <dbReference type="EMBL" id="OWR52734.1"/>
    </source>
</evidence>
<sequence length="209" mass="23157">MVRGDSETSKVCYEIGWHLTFRMKVNRDAQDIYDVVIELNANNRQRDILEPGHDPHNAFKDFTYLEDDDFKTVRIFKVQSRVSVRAGARGVFPALAPLPRLRHASCGRVRGRARVPRDLHNAYRRPGFDFHRVKLKLNPGLSLEHCNPGTVTGCSRENACDVGATALRAAGAVRVACAGAAIGCATLESKSKRWARDAGRCGTFLPLSP</sequence>
<name>A0A212FG73_DANPL</name>
<reference evidence="1 2" key="1">
    <citation type="journal article" date="2011" name="Cell">
        <title>The monarch butterfly genome yields insights into long-distance migration.</title>
        <authorList>
            <person name="Zhan S."/>
            <person name="Merlin C."/>
            <person name="Boore J.L."/>
            <person name="Reppert S.M."/>
        </authorList>
    </citation>
    <scope>NUCLEOTIDE SEQUENCE [LARGE SCALE GENOMIC DNA]</scope>
    <source>
        <strain evidence="1">F-2</strain>
    </source>
</reference>
<protein>
    <submittedName>
        <fullName evidence="1">Uncharacterized protein</fullName>
    </submittedName>
</protein>
<organism evidence="1 2">
    <name type="scientific">Danaus plexippus plexippus</name>
    <dbReference type="NCBI Taxonomy" id="278856"/>
    <lineage>
        <taxon>Eukaryota</taxon>
        <taxon>Metazoa</taxon>
        <taxon>Ecdysozoa</taxon>
        <taxon>Arthropoda</taxon>
        <taxon>Hexapoda</taxon>
        <taxon>Insecta</taxon>
        <taxon>Pterygota</taxon>
        <taxon>Neoptera</taxon>
        <taxon>Endopterygota</taxon>
        <taxon>Lepidoptera</taxon>
        <taxon>Glossata</taxon>
        <taxon>Ditrysia</taxon>
        <taxon>Papilionoidea</taxon>
        <taxon>Nymphalidae</taxon>
        <taxon>Danainae</taxon>
        <taxon>Danaini</taxon>
        <taxon>Danaina</taxon>
        <taxon>Danaus</taxon>
        <taxon>Danaus</taxon>
    </lineage>
</organism>
<comment type="caution">
    <text evidence="1">The sequence shown here is derived from an EMBL/GenBank/DDBJ whole genome shotgun (WGS) entry which is preliminary data.</text>
</comment>
<accession>A0A212FG73</accession>
<dbReference type="Proteomes" id="UP000007151">
    <property type="component" value="Unassembled WGS sequence"/>
</dbReference>
<dbReference type="AlphaFoldDB" id="A0A212FG73"/>
<dbReference type="EMBL" id="AGBW02008706">
    <property type="protein sequence ID" value="OWR52734.1"/>
    <property type="molecule type" value="Genomic_DNA"/>
</dbReference>
<proteinExistence type="predicted"/>
<dbReference type="InParanoid" id="A0A212FG73"/>
<dbReference type="KEGG" id="dpl:KGM_201497"/>
<gene>
    <name evidence="1" type="ORF">KGM_201497</name>
</gene>